<comment type="caution">
    <text evidence="2">The sequence shown here is derived from an EMBL/GenBank/DDBJ whole genome shotgun (WGS) entry which is preliminary data.</text>
</comment>
<evidence type="ECO:0000313" key="3">
    <source>
        <dbReference type="Proteomes" id="UP001597557"/>
    </source>
</evidence>
<organism evidence="2 3">
    <name type="scientific">Mucilaginibacter ximonensis</name>
    <dbReference type="NCBI Taxonomy" id="538021"/>
    <lineage>
        <taxon>Bacteria</taxon>
        <taxon>Pseudomonadati</taxon>
        <taxon>Bacteroidota</taxon>
        <taxon>Sphingobacteriia</taxon>
        <taxon>Sphingobacteriales</taxon>
        <taxon>Sphingobacteriaceae</taxon>
        <taxon>Mucilaginibacter</taxon>
    </lineage>
</organism>
<dbReference type="Proteomes" id="UP001597557">
    <property type="component" value="Unassembled WGS sequence"/>
</dbReference>
<dbReference type="InterPro" id="IPR027417">
    <property type="entry name" value="P-loop_NTPase"/>
</dbReference>
<evidence type="ECO:0000259" key="1">
    <source>
        <dbReference type="Pfam" id="PF13401"/>
    </source>
</evidence>
<evidence type="ECO:0000313" key="2">
    <source>
        <dbReference type="EMBL" id="MFD2874076.1"/>
    </source>
</evidence>
<dbReference type="EMBL" id="JBHUPD010000003">
    <property type="protein sequence ID" value="MFD2874076.1"/>
    <property type="molecule type" value="Genomic_DNA"/>
</dbReference>
<feature type="domain" description="ORC1/DEAH AAA+ ATPase" evidence="1">
    <location>
        <begin position="107"/>
        <end position="211"/>
    </location>
</feature>
<name>A0ABW5YFM6_9SPHI</name>
<protein>
    <submittedName>
        <fullName evidence="2">AAA family ATPase</fullName>
    </submittedName>
</protein>
<dbReference type="SUPFAM" id="SSF52540">
    <property type="entry name" value="P-loop containing nucleoside triphosphate hydrolases"/>
    <property type="match status" value="1"/>
</dbReference>
<dbReference type="RefSeq" id="WP_377188039.1">
    <property type="nucleotide sequence ID" value="NZ_JBHUPD010000003.1"/>
</dbReference>
<accession>A0ABW5YFM6</accession>
<sequence length="302" mass="34010">MIEVNNEFRQKVAKALLEVRKNYGGTNEAFSIKWDINKSVFSRLKGGELTGIISDANWLRIGRQLNILPGKLNLKIARTDVYEQIEEDVMFCKKHSKAMIFVDICEIGKTTAAKDLAMRIENVIYLDGSQCKTKHLFVRALAQAVGVDNSGRIADIKASIKEQLLTLKEPIVIIDDAGDLKLEVFLELKEFWNGTEGYCAWYMIGDDSLSHLIEKAIRSHKPGFRALFSRFSGSFSSLTSELSANDRTLFIRNLIYKVLEANIRNHAQIPALAAKCMKIDKLTNQIGGLRRLESTLILERAA</sequence>
<dbReference type="InterPro" id="IPR049945">
    <property type="entry name" value="AAA_22"/>
</dbReference>
<keyword evidence="3" id="KW-1185">Reference proteome</keyword>
<dbReference type="Pfam" id="PF13401">
    <property type="entry name" value="AAA_22"/>
    <property type="match status" value="1"/>
</dbReference>
<gene>
    <name evidence="2" type="ORF">ACFS5N_16455</name>
</gene>
<reference evidence="3" key="1">
    <citation type="journal article" date="2019" name="Int. J. Syst. Evol. Microbiol.">
        <title>The Global Catalogue of Microorganisms (GCM) 10K type strain sequencing project: providing services to taxonomists for standard genome sequencing and annotation.</title>
        <authorList>
            <consortium name="The Broad Institute Genomics Platform"/>
            <consortium name="The Broad Institute Genome Sequencing Center for Infectious Disease"/>
            <person name="Wu L."/>
            <person name="Ma J."/>
        </authorList>
    </citation>
    <scope>NUCLEOTIDE SEQUENCE [LARGE SCALE GENOMIC DNA]</scope>
    <source>
        <strain evidence="3">KCTC 22437</strain>
    </source>
</reference>
<proteinExistence type="predicted"/>